<organism evidence="3 4">
    <name type="scientific">Haloarcula salinisoli</name>
    <dbReference type="NCBI Taxonomy" id="2487746"/>
    <lineage>
        <taxon>Archaea</taxon>
        <taxon>Methanobacteriati</taxon>
        <taxon>Methanobacteriota</taxon>
        <taxon>Stenosarchaea group</taxon>
        <taxon>Halobacteria</taxon>
        <taxon>Halobacteriales</taxon>
        <taxon>Haloarculaceae</taxon>
        <taxon>Haloarcula</taxon>
    </lineage>
</organism>
<sequence>MLDDWPVVGLLAAVGVLLLVTAGVVLTGVFGFFGSGGVGVGTDSPAMPTPSATPGAETPAPPRQPFTLETRAVEECGMLCRNVTSAVTNEQPTVARDVTVRTRLYAGNDTDGEVRWEGTERVARLGPGETYQTTQRVELPLEAALAIREADGWVTIRTTVETAEQSVTVTDRREVG</sequence>
<dbReference type="Proteomes" id="UP000783863">
    <property type="component" value="Unassembled WGS sequence"/>
</dbReference>
<accession>A0A8J8C8N3</accession>
<evidence type="ECO:0000256" key="1">
    <source>
        <dbReference type="SAM" id="MobiDB-lite"/>
    </source>
</evidence>
<feature type="region of interest" description="Disordered" evidence="1">
    <location>
        <begin position="44"/>
        <end position="64"/>
    </location>
</feature>
<keyword evidence="4" id="KW-1185">Reference proteome</keyword>
<keyword evidence="2" id="KW-1133">Transmembrane helix</keyword>
<dbReference type="RefSeq" id="WP_220588798.1">
    <property type="nucleotide sequence ID" value="NZ_RKLQ01000002.1"/>
</dbReference>
<name>A0A8J8C8N3_9EURY</name>
<keyword evidence="2" id="KW-0472">Membrane</keyword>
<evidence type="ECO:0000313" key="4">
    <source>
        <dbReference type="Proteomes" id="UP000783863"/>
    </source>
</evidence>
<comment type="caution">
    <text evidence="3">The sequence shown here is derived from an EMBL/GenBank/DDBJ whole genome shotgun (WGS) entry which is preliminary data.</text>
</comment>
<reference evidence="3" key="1">
    <citation type="submission" date="2021-06" db="EMBL/GenBank/DDBJ databases">
        <title>Halomicroarcula sp. F24A a new haloarchaeum isolated from saline soil.</title>
        <authorList>
            <person name="Duran-Viseras A."/>
            <person name="Sanchez-Porro C."/>
            <person name="Ventosa A."/>
        </authorList>
    </citation>
    <scope>NUCLEOTIDE SEQUENCE</scope>
    <source>
        <strain evidence="3">F24A</strain>
    </source>
</reference>
<dbReference type="AlphaFoldDB" id="A0A8J8C8N3"/>
<gene>
    <name evidence="3" type="ORF">EGD98_13000</name>
</gene>
<feature type="transmembrane region" description="Helical" evidence="2">
    <location>
        <begin position="6"/>
        <end position="33"/>
    </location>
</feature>
<keyword evidence="2" id="KW-0812">Transmembrane</keyword>
<protein>
    <submittedName>
        <fullName evidence="3">Uncharacterized protein</fullName>
    </submittedName>
</protein>
<evidence type="ECO:0000256" key="2">
    <source>
        <dbReference type="SAM" id="Phobius"/>
    </source>
</evidence>
<proteinExistence type="predicted"/>
<evidence type="ECO:0000313" key="3">
    <source>
        <dbReference type="EMBL" id="MBX0304586.1"/>
    </source>
</evidence>
<dbReference type="EMBL" id="RKLQ01000002">
    <property type="protein sequence ID" value="MBX0304586.1"/>
    <property type="molecule type" value="Genomic_DNA"/>
</dbReference>